<sequence>MSNVIYLLLILVASYFVMPVVYAQSLSIELQQRLFTHNNTQVSQHNAYTTALIKGEIGYEWENVSLGFEPLVSISNDDALQYADIQQLLLTHYFDTAQIFYGIDTVFWGVTESYHLVDVINQVNIVADPKREKKLGQPMIGASWFIDNHTVDLYYLPYFREQYTPESNSRPWRGLPINDKAMYESSREQKHVDWAVRLSGFIDDIDYGFGYFRGTQRNPIYELHHSSSQLTLTPFYYQTQQWSIDLQYTYESWLFKGEIVYESPNSLSSQYAWVGGFEYGIYNIADSSQDINLLLEGLYSNNKDSNLLPFTKHIMSGFRWDANNDSSTNALLTLIQGMEGNDSTIYINAQHRVNESISLSLDGWLFYKVENQPQLAAYQNEDYFQFNLTYHL</sequence>
<name>Q6LH39_PHOPR</name>
<gene>
    <name evidence="1" type="ordered locus">PBPRB1528</name>
</gene>
<reference evidence="2" key="1">
    <citation type="journal article" date="2005" name="Science">
        <title>Life at depth: Photobacterium profundum genome sequence and expression analysis.</title>
        <authorList>
            <person name="Vezzi A."/>
            <person name="Campanaro S."/>
            <person name="D'Angelo M."/>
            <person name="Simonato F."/>
            <person name="Vitulo N."/>
            <person name="Lauro F.M."/>
            <person name="Cestaro A."/>
            <person name="Malacrida G."/>
            <person name="Simionati B."/>
            <person name="Cannata N."/>
            <person name="Romualdi C."/>
            <person name="Bartlett D.H."/>
            <person name="Valle G."/>
        </authorList>
    </citation>
    <scope>NUCLEOTIDE SEQUENCE [LARGE SCALE GENOMIC DNA]</scope>
    <source>
        <strain evidence="2">ATCC BAA-1253 / SS9</strain>
    </source>
</reference>
<dbReference type="Proteomes" id="UP000000593">
    <property type="component" value="Chromosome 2"/>
</dbReference>
<accession>Q6LH39</accession>
<organism evidence="1 2">
    <name type="scientific">Photobacterium profundum (strain SS9)</name>
    <dbReference type="NCBI Taxonomy" id="298386"/>
    <lineage>
        <taxon>Bacteria</taxon>
        <taxon>Pseudomonadati</taxon>
        <taxon>Pseudomonadota</taxon>
        <taxon>Gammaproteobacteria</taxon>
        <taxon>Vibrionales</taxon>
        <taxon>Vibrionaceae</taxon>
        <taxon>Photobacterium</taxon>
    </lineage>
</organism>
<keyword evidence="2" id="KW-1185">Reference proteome</keyword>
<dbReference type="STRING" id="298386.PBPRB1528"/>
<dbReference type="eggNOG" id="ENOG502Z89J">
    <property type="taxonomic scope" value="Bacteria"/>
</dbReference>
<dbReference type="AlphaFoldDB" id="Q6LH39"/>
<evidence type="ECO:0000313" key="2">
    <source>
        <dbReference type="Proteomes" id="UP000000593"/>
    </source>
</evidence>
<protein>
    <recommendedName>
        <fullName evidence="3">Porin domain-containing protein</fullName>
    </recommendedName>
</protein>
<dbReference type="EMBL" id="CR378679">
    <property type="protein sequence ID" value="CAG23391.1"/>
    <property type="molecule type" value="Genomic_DNA"/>
</dbReference>
<evidence type="ECO:0000313" key="1">
    <source>
        <dbReference type="EMBL" id="CAG23391.1"/>
    </source>
</evidence>
<dbReference type="HOGENOM" id="CLU_044829_0_0_6"/>
<dbReference type="RefSeq" id="WP_011221551.1">
    <property type="nucleotide sequence ID" value="NC_006371.1"/>
</dbReference>
<proteinExistence type="predicted"/>
<dbReference type="KEGG" id="ppr:PBPRB1528"/>
<evidence type="ECO:0008006" key="3">
    <source>
        <dbReference type="Google" id="ProtNLM"/>
    </source>
</evidence>